<dbReference type="GO" id="GO:0009318">
    <property type="term" value="C:exodeoxyribonuclease VII complex"/>
    <property type="evidence" value="ECO:0007669"/>
    <property type="project" value="UniProtKB-UniRule"/>
</dbReference>
<feature type="domain" description="Exonuclease VII large subunit C-terminal" evidence="8">
    <location>
        <begin position="135"/>
        <end position="449"/>
    </location>
</feature>
<comment type="function">
    <text evidence="5">Bidirectionally degrades single-stranded DNA into large acid-insoluble oligonucleotides, which are then degraded further into small acid-soluble oligonucleotides.</text>
</comment>
<dbReference type="InterPro" id="IPR020579">
    <property type="entry name" value="Exonuc_VII_lsu_C"/>
</dbReference>
<dbReference type="NCBIfam" id="TIGR00237">
    <property type="entry name" value="xseA"/>
    <property type="match status" value="1"/>
</dbReference>
<dbReference type="EC" id="3.1.11.6" evidence="5"/>
<dbReference type="GO" id="GO:0006308">
    <property type="term" value="P:DNA catabolic process"/>
    <property type="evidence" value="ECO:0007669"/>
    <property type="project" value="UniProtKB-UniRule"/>
</dbReference>
<dbReference type="GO" id="GO:0005737">
    <property type="term" value="C:cytoplasm"/>
    <property type="evidence" value="ECO:0007669"/>
    <property type="project" value="UniProtKB-SubCell"/>
</dbReference>
<accession>A0A970B7E5</accession>
<comment type="catalytic activity">
    <reaction evidence="5 6">
        <text>Exonucleolytic cleavage in either 5'- to 3'- or 3'- to 5'-direction to yield nucleoside 5'-phosphates.</text>
        <dbReference type="EC" id="3.1.11.6"/>
    </reaction>
</comment>
<evidence type="ECO:0000256" key="5">
    <source>
        <dbReference type="HAMAP-Rule" id="MF_00378"/>
    </source>
</evidence>
<evidence type="ECO:0000256" key="2">
    <source>
        <dbReference type="ARBA" id="ARBA00022722"/>
    </source>
</evidence>
<keyword evidence="3 5" id="KW-0378">Hydrolase</keyword>
<keyword evidence="2 5" id="KW-0540">Nuclease</keyword>
<evidence type="ECO:0000256" key="6">
    <source>
        <dbReference type="RuleBase" id="RU004355"/>
    </source>
</evidence>
<feature type="region of interest" description="Disordered" evidence="7">
    <location>
        <begin position="447"/>
        <end position="472"/>
    </location>
</feature>
<evidence type="ECO:0000256" key="4">
    <source>
        <dbReference type="ARBA" id="ARBA00022839"/>
    </source>
</evidence>
<dbReference type="HAMAP" id="MF_00378">
    <property type="entry name" value="Exonuc_7_L"/>
    <property type="match status" value="1"/>
</dbReference>
<name>A0A970B7E5_9GAMM</name>
<evidence type="ECO:0000256" key="1">
    <source>
        <dbReference type="ARBA" id="ARBA00022490"/>
    </source>
</evidence>
<keyword evidence="4 5" id="KW-0269">Exonuclease</keyword>
<comment type="subcellular location">
    <subcellularLocation>
        <location evidence="5 6">Cytoplasm</location>
    </subcellularLocation>
</comment>
<comment type="similarity">
    <text evidence="5 6">Belongs to the XseA family.</text>
</comment>
<dbReference type="RefSeq" id="WP_168149144.1">
    <property type="nucleotide sequence ID" value="NZ_JAAVXB010000010.1"/>
</dbReference>
<comment type="caution">
    <text evidence="10">The sequence shown here is derived from an EMBL/GenBank/DDBJ whole genome shotgun (WGS) entry which is preliminary data.</text>
</comment>
<dbReference type="GO" id="GO:0003676">
    <property type="term" value="F:nucleic acid binding"/>
    <property type="evidence" value="ECO:0007669"/>
    <property type="project" value="InterPro"/>
</dbReference>
<dbReference type="PANTHER" id="PTHR30008">
    <property type="entry name" value="EXODEOXYRIBONUCLEASE 7 LARGE SUBUNIT"/>
    <property type="match status" value="1"/>
</dbReference>
<keyword evidence="1 5" id="KW-0963">Cytoplasm</keyword>
<evidence type="ECO:0000313" key="11">
    <source>
        <dbReference type="Proteomes" id="UP000653472"/>
    </source>
</evidence>
<evidence type="ECO:0000259" key="8">
    <source>
        <dbReference type="Pfam" id="PF02601"/>
    </source>
</evidence>
<gene>
    <name evidence="5" type="primary">xseA</name>
    <name evidence="10" type="ORF">G7Y82_15985</name>
</gene>
<dbReference type="Pfam" id="PF02601">
    <property type="entry name" value="Exonuc_VII_L"/>
    <property type="match status" value="1"/>
</dbReference>
<dbReference type="Pfam" id="PF13742">
    <property type="entry name" value="tRNA_anti_2"/>
    <property type="match status" value="1"/>
</dbReference>
<comment type="subunit">
    <text evidence="5">Heterooligomer composed of large and small subunits.</text>
</comment>
<sequence length="472" mass="52064">MSVTPPAGRAATGATRTVYQVSELAQLLRSVVEGALPRIWVQGEISNFSRPASGHWYFTLKDARAQLRCAMFKNANLHVRPQPRDGDAVLIRAQLSFYTARGDLQLICEHMEPAGEGALLRAFEELKRRLASEGLFDEHLKREIPKRPRAIGLITSGSGAALHDMCTTLARRYPVAPVYLFPVPVQGTDAPPAIVRALRRLPQLAPVDVILLARGGGSLEDLWAFNDEHVARAIRACSVPVICGVGHEVDVTIADFAADLRAPTPTAAAERAAPDIAEWQLALRQSETRMAVAVERRLQLAAQRCDDQARRLDAQHPGRRLHERRQRLDELQLRLRRAQTAVLARHAQRLAHRTTQLQAATPLRRLTTEQHRLERLQARAGEALRRRLGDARARLLRSEAPLSSLNPLAVLERGYAIALDADGRAVTDAAKLQPGDALSLRLSRGRVTARVDRTEPDGAESGPNADNPRPSR</sequence>
<dbReference type="EMBL" id="JAAVXB010000010">
    <property type="protein sequence ID" value="NKF23813.1"/>
    <property type="molecule type" value="Genomic_DNA"/>
</dbReference>
<evidence type="ECO:0000313" key="10">
    <source>
        <dbReference type="EMBL" id="NKF23813.1"/>
    </source>
</evidence>
<keyword evidence="11" id="KW-1185">Reference proteome</keyword>
<protein>
    <recommendedName>
        <fullName evidence="5">Exodeoxyribonuclease 7 large subunit</fullName>
        <ecNumber evidence="5">3.1.11.6</ecNumber>
    </recommendedName>
    <alternativeName>
        <fullName evidence="5">Exodeoxyribonuclease VII large subunit</fullName>
        <shortName evidence="5">Exonuclease VII large subunit</shortName>
    </alternativeName>
</protein>
<dbReference type="AlphaFoldDB" id="A0A970B7E5"/>
<dbReference type="Proteomes" id="UP000653472">
    <property type="component" value="Unassembled WGS sequence"/>
</dbReference>
<feature type="domain" description="OB-fold nucleic acid binding" evidence="9">
    <location>
        <begin position="19"/>
        <end position="112"/>
    </location>
</feature>
<dbReference type="GO" id="GO:0008855">
    <property type="term" value="F:exodeoxyribonuclease VII activity"/>
    <property type="evidence" value="ECO:0007669"/>
    <property type="project" value="UniProtKB-UniRule"/>
</dbReference>
<reference evidence="10" key="1">
    <citation type="submission" date="2020-03" db="EMBL/GenBank/DDBJ databases">
        <title>Solimonas marina sp. nov., isolated from deep seawater of the Pacific Ocean.</title>
        <authorList>
            <person name="Liu X."/>
            <person name="Lai Q."/>
            <person name="Sun F."/>
            <person name="Gai Y."/>
            <person name="Li G."/>
            <person name="Shao Z."/>
        </authorList>
    </citation>
    <scope>NUCLEOTIDE SEQUENCE</scope>
    <source>
        <strain evidence="10">C16B3</strain>
    </source>
</reference>
<dbReference type="InterPro" id="IPR025824">
    <property type="entry name" value="OB-fold_nuc-bd_dom"/>
</dbReference>
<organism evidence="10 11">
    <name type="scientific">Solimonas marina</name>
    <dbReference type="NCBI Taxonomy" id="2714601"/>
    <lineage>
        <taxon>Bacteria</taxon>
        <taxon>Pseudomonadati</taxon>
        <taxon>Pseudomonadota</taxon>
        <taxon>Gammaproteobacteria</taxon>
        <taxon>Nevskiales</taxon>
        <taxon>Nevskiaceae</taxon>
        <taxon>Solimonas</taxon>
    </lineage>
</organism>
<proteinExistence type="inferred from homology"/>
<dbReference type="CDD" id="cd04489">
    <property type="entry name" value="ExoVII_LU_OBF"/>
    <property type="match status" value="1"/>
</dbReference>
<evidence type="ECO:0000256" key="3">
    <source>
        <dbReference type="ARBA" id="ARBA00022801"/>
    </source>
</evidence>
<dbReference type="PANTHER" id="PTHR30008:SF0">
    <property type="entry name" value="EXODEOXYRIBONUCLEASE 7 LARGE SUBUNIT"/>
    <property type="match status" value="1"/>
</dbReference>
<dbReference type="InterPro" id="IPR003753">
    <property type="entry name" value="Exonuc_VII_L"/>
</dbReference>
<evidence type="ECO:0000259" key="9">
    <source>
        <dbReference type="Pfam" id="PF13742"/>
    </source>
</evidence>
<evidence type="ECO:0000256" key="7">
    <source>
        <dbReference type="SAM" id="MobiDB-lite"/>
    </source>
</evidence>